<proteinExistence type="predicted"/>
<dbReference type="EMBL" id="GGEC01068827">
    <property type="protein sequence ID" value="MBX49311.1"/>
    <property type="molecule type" value="Transcribed_RNA"/>
</dbReference>
<protein>
    <submittedName>
        <fullName evidence="2">Uncharacterized protein</fullName>
    </submittedName>
</protein>
<feature type="transmembrane region" description="Helical" evidence="1">
    <location>
        <begin position="29"/>
        <end position="47"/>
    </location>
</feature>
<sequence>MALGVASQKNVRINTRECFFFRLFDNDNLVWIVVSFLPFFFYVSFSISRRVEG</sequence>
<name>A0A2P2P3V8_RHIMU</name>
<keyword evidence="1" id="KW-0472">Membrane</keyword>
<evidence type="ECO:0000313" key="2">
    <source>
        <dbReference type="EMBL" id="MBX49311.1"/>
    </source>
</evidence>
<organism evidence="2">
    <name type="scientific">Rhizophora mucronata</name>
    <name type="common">Asiatic mangrove</name>
    <dbReference type="NCBI Taxonomy" id="61149"/>
    <lineage>
        <taxon>Eukaryota</taxon>
        <taxon>Viridiplantae</taxon>
        <taxon>Streptophyta</taxon>
        <taxon>Embryophyta</taxon>
        <taxon>Tracheophyta</taxon>
        <taxon>Spermatophyta</taxon>
        <taxon>Magnoliopsida</taxon>
        <taxon>eudicotyledons</taxon>
        <taxon>Gunneridae</taxon>
        <taxon>Pentapetalae</taxon>
        <taxon>rosids</taxon>
        <taxon>fabids</taxon>
        <taxon>Malpighiales</taxon>
        <taxon>Rhizophoraceae</taxon>
        <taxon>Rhizophora</taxon>
    </lineage>
</organism>
<keyword evidence="1" id="KW-1133">Transmembrane helix</keyword>
<dbReference type="AlphaFoldDB" id="A0A2P2P3V8"/>
<evidence type="ECO:0000256" key="1">
    <source>
        <dbReference type="SAM" id="Phobius"/>
    </source>
</evidence>
<reference evidence="2" key="1">
    <citation type="submission" date="2018-02" db="EMBL/GenBank/DDBJ databases">
        <title>Rhizophora mucronata_Transcriptome.</title>
        <authorList>
            <person name="Meera S.P."/>
            <person name="Sreeshan A."/>
            <person name="Augustine A."/>
        </authorList>
    </citation>
    <scope>NUCLEOTIDE SEQUENCE</scope>
    <source>
        <tissue evidence="2">Leaf</tissue>
    </source>
</reference>
<keyword evidence="1" id="KW-0812">Transmembrane</keyword>
<accession>A0A2P2P3V8</accession>